<keyword evidence="2" id="KW-1185">Reference proteome</keyword>
<dbReference type="Proteomes" id="UP000253472">
    <property type="component" value="Unassembled WGS sequence"/>
</dbReference>
<evidence type="ECO:0000313" key="2">
    <source>
        <dbReference type="Proteomes" id="UP000253472"/>
    </source>
</evidence>
<evidence type="ECO:0008006" key="3">
    <source>
        <dbReference type="Google" id="ProtNLM"/>
    </source>
</evidence>
<dbReference type="AlphaFoldDB" id="A0A367YB59"/>
<reference evidence="1 2" key="1">
    <citation type="submission" date="2018-06" db="EMBL/GenBank/DDBJ databases">
        <title>Whole genome sequencing of Candida tropicalis (genome annotated by CSBL at Korea University).</title>
        <authorList>
            <person name="Ahn J."/>
        </authorList>
    </citation>
    <scope>NUCLEOTIDE SEQUENCE [LARGE SCALE GENOMIC DNA]</scope>
    <source>
        <strain evidence="1 2">ATCC 20962</strain>
    </source>
</reference>
<accession>A0A367YB59</accession>
<dbReference type="EMBL" id="QLNQ01000025">
    <property type="protein sequence ID" value="RCK62880.1"/>
    <property type="molecule type" value="Genomic_DNA"/>
</dbReference>
<gene>
    <name evidence="1" type="ORF">Cantr_09382</name>
</gene>
<name>A0A367YB59_9ASCO</name>
<protein>
    <recommendedName>
        <fullName evidence="3">Chromo shadow domain-containing protein</fullName>
    </recommendedName>
</protein>
<evidence type="ECO:0000313" key="1">
    <source>
        <dbReference type="EMBL" id="RCK62880.1"/>
    </source>
</evidence>
<proteinExistence type="predicted"/>
<comment type="caution">
    <text evidence="1">The sequence shown here is derived from an EMBL/GenBank/DDBJ whole genome shotgun (WGS) entry which is preliminary data.</text>
</comment>
<organism evidence="1 2">
    <name type="scientific">Candida viswanathii</name>
    <dbReference type="NCBI Taxonomy" id="5486"/>
    <lineage>
        <taxon>Eukaryota</taxon>
        <taxon>Fungi</taxon>
        <taxon>Dikarya</taxon>
        <taxon>Ascomycota</taxon>
        <taxon>Saccharomycotina</taxon>
        <taxon>Pichiomycetes</taxon>
        <taxon>Debaryomycetaceae</taxon>
        <taxon>Candida/Lodderomyces clade</taxon>
        <taxon>Candida</taxon>
    </lineage>
</organism>
<sequence>MAREDSGDSIVGIIRFLNHQQLHVQYRNGRQGIASRDEVQSTRPDLIKEYYREFFYGPSKSKKRR</sequence>